<dbReference type="STRING" id="555512.SAMN04487993_100849"/>
<keyword evidence="2" id="KW-0812">Transmembrane</keyword>
<evidence type="ECO:0000313" key="7">
    <source>
        <dbReference type="Proteomes" id="UP000199093"/>
    </source>
</evidence>
<dbReference type="Proteomes" id="UP000199093">
    <property type="component" value="Unassembled WGS sequence"/>
</dbReference>
<feature type="signal peptide" evidence="4">
    <location>
        <begin position="1"/>
        <end position="31"/>
    </location>
</feature>
<reference evidence="6 7" key="1">
    <citation type="submission" date="2016-10" db="EMBL/GenBank/DDBJ databases">
        <authorList>
            <person name="de Groot N.N."/>
        </authorList>
    </citation>
    <scope>NUCLEOTIDE SEQUENCE [LARGE SCALE GENOMIC DNA]</scope>
    <source>
        <strain evidence="6 7">DSM 26424</strain>
    </source>
</reference>
<dbReference type="PANTHER" id="PTHR12815:SF42">
    <property type="entry name" value="BACTERIAL SURFACE ANTIGEN (D15) DOMAIN-CONTAINING PROTEIN"/>
    <property type="match status" value="1"/>
</dbReference>
<dbReference type="AlphaFoldDB" id="A0A1G8MH69"/>
<dbReference type="PANTHER" id="PTHR12815">
    <property type="entry name" value="SORTING AND ASSEMBLY MACHINERY SAMM50 PROTEIN FAMILY MEMBER"/>
    <property type="match status" value="1"/>
</dbReference>
<evidence type="ECO:0000313" key="6">
    <source>
        <dbReference type="EMBL" id="SDI67299.1"/>
    </source>
</evidence>
<sequence>MHLRKDRPLPVRHRSLALAVALGLAGAPAVAFEALNFSTPGLAEDLRGQIKSFSALTAAKEDDRTSGQDILAAALSDYGIVIETLYANGYYAPVVSIRLDGREASEIPLLSTPATVDRVDVTINSGPRYQFGTARLQPLAPRTDLPADFRSGERAKSTTITDAAQAGIDGWRNLGFAKADLVRENVVAVHPERRVDVDLGIDTGPRLRFGRLNTDGDSYVRSAAQRRIAGLPEGEMFDPEDVDRSVDRLTRTGAFATVTLREAEVPNPDGTLDMELEVTDAKPRRFGFGAELSSLEGVTLSTFWLHRNLLGGAERFRVDAEVSDISNNTNGIDARLGARLDVPGAIGPETDAFFRGEIAMEQEPAYDSDSVELGAGLSRRISDTLSAEIGLGYLYAETEDDLGKRSFSLVTLPLSLTWNTRDSDLDPRNGWYVNAEATPFLDTDGDGNGARLYADLRGYYALGERERTVLAGRLQIGSVIGPEIEDTPPDFLFFSGGAGSVRGQPYQSLDVNLRDGVDVGGRSFVGLSGEIRQDIGESLGLVAFADAGYVGEDSMPDDEGNWHSGAGVGVRYKTGLGPLRLDVASPVGGDTGKGVQIYLGIGQSF</sequence>
<organism evidence="6 7">
    <name type="scientific">Salipiger marinus</name>
    <dbReference type="NCBI Taxonomy" id="555512"/>
    <lineage>
        <taxon>Bacteria</taxon>
        <taxon>Pseudomonadati</taxon>
        <taxon>Pseudomonadota</taxon>
        <taxon>Alphaproteobacteria</taxon>
        <taxon>Rhodobacterales</taxon>
        <taxon>Roseobacteraceae</taxon>
        <taxon>Salipiger</taxon>
    </lineage>
</organism>
<dbReference type="OrthoDB" id="9769707at2"/>
<gene>
    <name evidence="6" type="ORF">SAMN04487993_100849</name>
</gene>
<keyword evidence="3" id="KW-0472">Membrane</keyword>
<dbReference type="InterPro" id="IPR000184">
    <property type="entry name" value="Bac_surfAg_D15"/>
</dbReference>
<dbReference type="Gene3D" id="2.40.160.50">
    <property type="entry name" value="membrane protein fhac: a member of the omp85/tpsb transporter family"/>
    <property type="match status" value="1"/>
</dbReference>
<evidence type="ECO:0000256" key="1">
    <source>
        <dbReference type="ARBA" id="ARBA00004370"/>
    </source>
</evidence>
<feature type="chain" id="PRO_5011597683" evidence="4">
    <location>
        <begin position="32"/>
        <end position="605"/>
    </location>
</feature>
<keyword evidence="2" id="KW-1134">Transmembrane beta strand</keyword>
<dbReference type="Pfam" id="PF01103">
    <property type="entry name" value="Omp85"/>
    <property type="match status" value="1"/>
</dbReference>
<evidence type="ECO:0000256" key="2">
    <source>
        <dbReference type="ARBA" id="ARBA00022452"/>
    </source>
</evidence>
<evidence type="ECO:0000259" key="5">
    <source>
        <dbReference type="Pfam" id="PF01103"/>
    </source>
</evidence>
<feature type="domain" description="Bacterial surface antigen (D15)" evidence="5">
    <location>
        <begin position="308"/>
        <end position="605"/>
    </location>
</feature>
<dbReference type="EMBL" id="FNEJ01000008">
    <property type="protein sequence ID" value="SDI67299.1"/>
    <property type="molecule type" value="Genomic_DNA"/>
</dbReference>
<evidence type="ECO:0000256" key="3">
    <source>
        <dbReference type="ARBA" id="ARBA00023136"/>
    </source>
</evidence>
<dbReference type="Gene3D" id="3.10.20.310">
    <property type="entry name" value="membrane protein fhac"/>
    <property type="match status" value="1"/>
</dbReference>
<comment type="subcellular location">
    <subcellularLocation>
        <location evidence="1">Membrane</location>
    </subcellularLocation>
</comment>
<dbReference type="GO" id="GO:0019867">
    <property type="term" value="C:outer membrane"/>
    <property type="evidence" value="ECO:0007669"/>
    <property type="project" value="InterPro"/>
</dbReference>
<name>A0A1G8MH69_9RHOB</name>
<accession>A0A1G8MH69</accession>
<keyword evidence="7" id="KW-1185">Reference proteome</keyword>
<evidence type="ECO:0000256" key="4">
    <source>
        <dbReference type="SAM" id="SignalP"/>
    </source>
</evidence>
<protein>
    <submittedName>
        <fullName evidence="6">Autotransporter secretion outer membrane protein TamA</fullName>
    </submittedName>
</protein>
<proteinExistence type="predicted"/>
<keyword evidence="4" id="KW-0732">Signal</keyword>
<dbReference type="InterPro" id="IPR039910">
    <property type="entry name" value="D15-like"/>
</dbReference>